<dbReference type="GO" id="GO:0015074">
    <property type="term" value="P:DNA integration"/>
    <property type="evidence" value="ECO:0007669"/>
    <property type="project" value="UniProtKB-KW"/>
</dbReference>
<dbReference type="EMBL" id="FMXM01000002">
    <property type="protein sequence ID" value="SDA40198.1"/>
    <property type="molecule type" value="Genomic_DNA"/>
</dbReference>
<sequence length="394" mass="43561">MARQRTNLTDKFVSSITAEKRTDFWDDKVRGLVLRVNPTGVKTWTVIYSRESDGARQRVTLGRYPAITLERARAKALKAMSAVAEGEDPAERKRVARASLTVEELGGIYIDKYAKRQKKTWAEDERILKREVYPTVGKMKASAVKRRDVLDIIDAKADAGKGAASTNILAVVRKLFNWAVDSDYLVSSPVVGVKPRSKPVRRERVLSDVEIKGLWRALYVAGLSPAVADILRLLMLTGQRSGEVAGMMRSEVDIAAATWVIPRERTKNGIENAVPLSAPALAIVEAAILRTDKDEPDAPLFSRTGQPIESNAVAQATRLKLQFSNQQWSPHDIRRTVATGMAEIGVAPHIVEALLNHVSGFRAGVAGVYNRAKYEAEKRAAMTLWAEHLSRLTK</sequence>
<dbReference type="GO" id="GO:0006310">
    <property type="term" value="P:DNA recombination"/>
    <property type="evidence" value="ECO:0007669"/>
    <property type="project" value="UniProtKB-KW"/>
</dbReference>
<dbReference type="InterPro" id="IPR025166">
    <property type="entry name" value="Integrase_DNA_bind_dom"/>
</dbReference>
<dbReference type="Gene3D" id="1.10.150.130">
    <property type="match status" value="1"/>
</dbReference>
<keyword evidence="2" id="KW-0229">DNA integration</keyword>
<comment type="similarity">
    <text evidence="1">Belongs to the 'phage' integrase family.</text>
</comment>
<dbReference type="Pfam" id="PF13356">
    <property type="entry name" value="Arm-DNA-bind_3"/>
    <property type="match status" value="1"/>
</dbReference>
<feature type="domain" description="Tyr recombinase" evidence="5">
    <location>
        <begin position="201"/>
        <end position="383"/>
    </location>
</feature>
<dbReference type="AlphaFoldDB" id="A0A1G5V3I4"/>
<evidence type="ECO:0000313" key="7">
    <source>
        <dbReference type="Proteomes" id="UP000198588"/>
    </source>
</evidence>
<dbReference type="PANTHER" id="PTHR30629:SF2">
    <property type="entry name" value="PROPHAGE INTEGRASE INTS-RELATED"/>
    <property type="match status" value="1"/>
</dbReference>
<dbReference type="GO" id="GO:0003677">
    <property type="term" value="F:DNA binding"/>
    <property type="evidence" value="ECO:0007669"/>
    <property type="project" value="UniProtKB-KW"/>
</dbReference>
<dbReference type="Gene3D" id="1.10.443.10">
    <property type="entry name" value="Intergrase catalytic core"/>
    <property type="match status" value="1"/>
</dbReference>
<accession>A0A1G5V3I4</accession>
<dbReference type="SUPFAM" id="SSF56349">
    <property type="entry name" value="DNA breaking-rejoining enzymes"/>
    <property type="match status" value="1"/>
</dbReference>
<dbReference type="Pfam" id="PF00589">
    <property type="entry name" value="Phage_integrase"/>
    <property type="match status" value="1"/>
</dbReference>
<name>A0A1G5V3I4_9HYPH</name>
<dbReference type="InterPro" id="IPR050808">
    <property type="entry name" value="Phage_Integrase"/>
</dbReference>
<evidence type="ECO:0000313" key="6">
    <source>
        <dbReference type="EMBL" id="SDA40198.1"/>
    </source>
</evidence>
<dbReference type="CDD" id="cd00801">
    <property type="entry name" value="INT_P4_C"/>
    <property type="match status" value="1"/>
</dbReference>
<keyword evidence="3" id="KW-0238">DNA-binding</keyword>
<dbReference type="InterPro" id="IPR053876">
    <property type="entry name" value="Phage_int_M"/>
</dbReference>
<keyword evidence="4" id="KW-0233">DNA recombination</keyword>
<dbReference type="InterPro" id="IPR038488">
    <property type="entry name" value="Integrase_DNA-bd_sf"/>
</dbReference>
<proteinExistence type="inferred from homology"/>
<evidence type="ECO:0000256" key="2">
    <source>
        <dbReference type="ARBA" id="ARBA00022908"/>
    </source>
</evidence>
<reference evidence="6 7" key="1">
    <citation type="submission" date="2016-10" db="EMBL/GenBank/DDBJ databases">
        <authorList>
            <person name="de Groot N.N."/>
        </authorList>
    </citation>
    <scope>NUCLEOTIDE SEQUENCE [LARGE SCALE GENOMIC DNA]</scope>
    <source>
        <strain evidence="6 7">CGMCC 1.12097</strain>
    </source>
</reference>
<dbReference type="InterPro" id="IPR011010">
    <property type="entry name" value="DNA_brk_join_enz"/>
</dbReference>
<dbReference type="RefSeq" id="WP_091574878.1">
    <property type="nucleotide sequence ID" value="NZ_FMXM01000002.1"/>
</dbReference>
<dbReference type="InterPro" id="IPR010998">
    <property type="entry name" value="Integrase_recombinase_N"/>
</dbReference>
<dbReference type="InterPro" id="IPR002104">
    <property type="entry name" value="Integrase_catalytic"/>
</dbReference>
<evidence type="ECO:0000256" key="3">
    <source>
        <dbReference type="ARBA" id="ARBA00023125"/>
    </source>
</evidence>
<dbReference type="PANTHER" id="PTHR30629">
    <property type="entry name" value="PROPHAGE INTEGRASE"/>
    <property type="match status" value="1"/>
</dbReference>
<dbReference type="OrthoDB" id="7615137at2"/>
<dbReference type="Pfam" id="PF22022">
    <property type="entry name" value="Phage_int_M"/>
    <property type="match status" value="1"/>
</dbReference>
<dbReference type="Proteomes" id="UP000198588">
    <property type="component" value="Unassembled WGS sequence"/>
</dbReference>
<organism evidence="6 7">
    <name type="scientific">Mesorhizobium qingshengii</name>
    <dbReference type="NCBI Taxonomy" id="1165689"/>
    <lineage>
        <taxon>Bacteria</taxon>
        <taxon>Pseudomonadati</taxon>
        <taxon>Pseudomonadota</taxon>
        <taxon>Alphaproteobacteria</taxon>
        <taxon>Hyphomicrobiales</taxon>
        <taxon>Phyllobacteriaceae</taxon>
        <taxon>Mesorhizobium</taxon>
    </lineage>
</organism>
<gene>
    <name evidence="6" type="ORF">SAMN02927914_00214</name>
</gene>
<dbReference type="InterPro" id="IPR013762">
    <property type="entry name" value="Integrase-like_cat_sf"/>
</dbReference>
<dbReference type="Gene3D" id="3.30.160.390">
    <property type="entry name" value="Integrase, DNA-binding domain"/>
    <property type="match status" value="1"/>
</dbReference>
<evidence type="ECO:0000256" key="4">
    <source>
        <dbReference type="ARBA" id="ARBA00023172"/>
    </source>
</evidence>
<protein>
    <submittedName>
        <fullName evidence="6">Site-specific recombinase XerD</fullName>
    </submittedName>
</protein>
<evidence type="ECO:0000256" key="1">
    <source>
        <dbReference type="ARBA" id="ARBA00008857"/>
    </source>
</evidence>
<evidence type="ECO:0000259" key="5">
    <source>
        <dbReference type="PROSITE" id="PS51898"/>
    </source>
</evidence>
<dbReference type="PROSITE" id="PS51898">
    <property type="entry name" value="TYR_RECOMBINASE"/>
    <property type="match status" value="1"/>
</dbReference>
<dbReference type="STRING" id="1165689.SAMN02927914_00214"/>